<keyword evidence="3" id="KW-1185">Reference proteome</keyword>
<feature type="region of interest" description="Disordered" evidence="1">
    <location>
        <begin position="59"/>
        <end position="81"/>
    </location>
</feature>
<sequence>MYNYIKYCCCFSDIYISKQVFLLERRGKMALDRINGFVNYNAYNIPPAVDNNIKVGTQAPQNAPLKAPEKPVEAQKEEPKKGLDLTVEELPARENASIENVAISFGMYDSSSIDLFGEKGLASEDMKQAISGMQRDKILHEYQYFVGGKDLTGKQSNIITGTEDGLVIKL</sequence>
<evidence type="ECO:0000256" key="1">
    <source>
        <dbReference type="SAM" id="MobiDB-lite"/>
    </source>
</evidence>
<accession>E0RWR3</accession>
<dbReference type="eggNOG" id="ENOG50326U2">
    <property type="taxonomic scope" value="Bacteria"/>
</dbReference>
<dbReference type="AlphaFoldDB" id="E0RWR3"/>
<gene>
    <name evidence="2" type="ordered locus">bpr_I1855</name>
</gene>
<proteinExistence type="predicted"/>
<evidence type="ECO:0000313" key="3">
    <source>
        <dbReference type="Proteomes" id="UP000001299"/>
    </source>
</evidence>
<dbReference type="KEGG" id="bpb:bpr_I1855"/>
<dbReference type="EMBL" id="CP001810">
    <property type="protein sequence ID" value="ADL34589.1"/>
    <property type="molecule type" value="Genomic_DNA"/>
</dbReference>
<name>E0RWR3_BUTPB</name>
<evidence type="ECO:0000313" key="2">
    <source>
        <dbReference type="EMBL" id="ADL34589.1"/>
    </source>
</evidence>
<feature type="compositionally biased region" description="Basic and acidic residues" evidence="1">
    <location>
        <begin position="67"/>
        <end position="81"/>
    </location>
</feature>
<dbReference type="Proteomes" id="UP000001299">
    <property type="component" value="Chromosome 1"/>
</dbReference>
<dbReference type="HOGENOM" id="CLU_1567785_0_0_9"/>
<organism evidence="2 3">
    <name type="scientific">Butyrivibrio proteoclasticus (strain ATCC 51982 / DSM 14932 / B316)</name>
    <name type="common">Clostridium proteoclasticum</name>
    <dbReference type="NCBI Taxonomy" id="515622"/>
    <lineage>
        <taxon>Bacteria</taxon>
        <taxon>Bacillati</taxon>
        <taxon>Bacillota</taxon>
        <taxon>Clostridia</taxon>
        <taxon>Lachnospirales</taxon>
        <taxon>Lachnospiraceae</taxon>
        <taxon>Butyrivibrio</taxon>
    </lineage>
</organism>
<reference evidence="2 3" key="1">
    <citation type="journal article" date="2010" name="PLoS ONE">
        <title>The glycobiome of the rumen bacterium Butyrivibrio proteoclasticus B316(T) highlights adaptation to a polysaccharide-rich environment.</title>
        <authorList>
            <person name="Kelly W.J."/>
            <person name="Leahy S.C."/>
            <person name="Altermann E."/>
            <person name="Yeoman C.J."/>
            <person name="Dunne J.C."/>
            <person name="Kong Z."/>
            <person name="Pacheco D.M."/>
            <person name="Li D."/>
            <person name="Noel S.J."/>
            <person name="Moon C.D."/>
            <person name="Cookson A.L."/>
            <person name="Attwood G.T."/>
        </authorList>
    </citation>
    <scope>NUCLEOTIDE SEQUENCE [LARGE SCALE GENOMIC DNA]</scope>
    <source>
        <strain evidence="3">ATCC 51982 / DSM 14932 / B316</strain>
    </source>
</reference>
<protein>
    <submittedName>
        <fullName evidence="2">Uncharacterized protein</fullName>
    </submittedName>
</protein>